<dbReference type="AlphaFoldDB" id="A0A9D2WRB0"/>
<keyword evidence="2" id="KW-1185">Reference proteome</keyword>
<comment type="caution">
    <text evidence="1">The sequence shown here is derived from an EMBL/GenBank/DDBJ whole genome shotgun (WGS) entry which is preliminary data.</text>
</comment>
<reference evidence="1" key="1">
    <citation type="submission" date="2016-02" db="EMBL/GenBank/DDBJ databases">
        <title>Draft Genome Sequence of Sporotomaculum syntrophicum Strain FB, a Syntrophic Benzoate Degrader.</title>
        <authorList>
            <person name="Nobu M.K."/>
            <person name="Narihiro T."/>
            <person name="Qiu Y.-L."/>
            <person name="Ohashi A."/>
            <person name="Liu W.-T."/>
            <person name="Yuji S."/>
        </authorList>
    </citation>
    <scope>NUCLEOTIDE SEQUENCE</scope>
    <source>
        <strain evidence="1">FB</strain>
    </source>
</reference>
<evidence type="ECO:0000313" key="1">
    <source>
        <dbReference type="EMBL" id="KAF1085476.1"/>
    </source>
</evidence>
<evidence type="ECO:0008006" key="3">
    <source>
        <dbReference type="Google" id="ProtNLM"/>
    </source>
</evidence>
<name>A0A9D2WRB0_9FIRM</name>
<dbReference type="OrthoDB" id="1809188at2"/>
<evidence type="ECO:0000313" key="2">
    <source>
        <dbReference type="Proteomes" id="UP000798488"/>
    </source>
</evidence>
<dbReference type="InterPro" id="IPR012347">
    <property type="entry name" value="Ferritin-like"/>
</dbReference>
<dbReference type="RefSeq" id="WP_161821933.1">
    <property type="nucleotide sequence ID" value="NZ_LSRS01000003.1"/>
</dbReference>
<dbReference type="Gene3D" id="1.20.1260.10">
    <property type="match status" value="1"/>
</dbReference>
<proteinExistence type="predicted"/>
<accession>A0A9D2WRB0</accession>
<organism evidence="1 2">
    <name type="scientific">Sporotomaculum syntrophicum</name>
    <dbReference type="NCBI Taxonomy" id="182264"/>
    <lineage>
        <taxon>Bacteria</taxon>
        <taxon>Bacillati</taxon>
        <taxon>Bacillota</taxon>
        <taxon>Clostridia</taxon>
        <taxon>Eubacteriales</taxon>
        <taxon>Desulfallaceae</taxon>
        <taxon>Sporotomaculum</taxon>
    </lineage>
</organism>
<protein>
    <recommendedName>
        <fullName evidence="3">Coat F domain protein</fullName>
    </recommendedName>
</protein>
<gene>
    <name evidence="1" type="ORF">SPSYN_01618</name>
</gene>
<dbReference type="EMBL" id="LSRS01000003">
    <property type="protein sequence ID" value="KAF1085476.1"/>
    <property type="molecule type" value="Genomic_DNA"/>
</dbReference>
<sequence length="64" mass="7326">MKFTDMDMLQDYEKDTRMAAIAYALVETEIIDPNLRKIMSKAAASAARSQKNFMELIIKKGDRP</sequence>
<dbReference type="Proteomes" id="UP000798488">
    <property type="component" value="Unassembled WGS sequence"/>
</dbReference>